<organism evidence="2 3">
    <name type="scientific">Nothoprocta perdicaria</name>
    <name type="common">Chilean tinamou</name>
    <name type="synonym">Crypturus perdicarius</name>
    <dbReference type="NCBI Taxonomy" id="30464"/>
    <lineage>
        <taxon>Eukaryota</taxon>
        <taxon>Metazoa</taxon>
        <taxon>Chordata</taxon>
        <taxon>Craniata</taxon>
        <taxon>Vertebrata</taxon>
        <taxon>Euteleostomi</taxon>
        <taxon>Archelosauria</taxon>
        <taxon>Archosauria</taxon>
        <taxon>Dinosauria</taxon>
        <taxon>Saurischia</taxon>
        <taxon>Theropoda</taxon>
        <taxon>Coelurosauria</taxon>
        <taxon>Aves</taxon>
        <taxon>Palaeognathae</taxon>
        <taxon>Tinamiformes</taxon>
        <taxon>Tinamidae</taxon>
        <taxon>Nothoprocta</taxon>
    </lineage>
</organism>
<sequence length="179" mass="19807">FASHVSRTMARVLGDGDLRHLLKLHRTEIAMAVDDVFPLLHGLADHNVITDRTEREGCHRALHTLLTWLLGRDTGAIRSFWAVLFKDYNLQRYAGLRPIRRHFPTGRRLAQVSCSVSSEMTQLEGATVAGEDALQAVKASTATVLLRDGEMTMLSKGTAPHQLEKKGITAVTGQKIRGK</sequence>
<dbReference type="Proteomes" id="UP000694420">
    <property type="component" value="Unplaced"/>
</dbReference>
<dbReference type="PANTHER" id="PTHR46386">
    <property type="entry name" value="NUCLEAR BODY PROTEIN SP140"/>
    <property type="match status" value="1"/>
</dbReference>
<dbReference type="PROSITE" id="PS51414">
    <property type="entry name" value="HSR"/>
    <property type="match status" value="1"/>
</dbReference>
<evidence type="ECO:0000313" key="3">
    <source>
        <dbReference type="Proteomes" id="UP000694420"/>
    </source>
</evidence>
<dbReference type="InterPro" id="IPR043563">
    <property type="entry name" value="Sp110/Sp140/Sp140L-like"/>
</dbReference>
<accession>A0A8C7A4W5</accession>
<dbReference type="GO" id="GO:0003677">
    <property type="term" value="F:DNA binding"/>
    <property type="evidence" value="ECO:0007669"/>
    <property type="project" value="InterPro"/>
</dbReference>
<dbReference type="GO" id="GO:0005737">
    <property type="term" value="C:cytoplasm"/>
    <property type="evidence" value="ECO:0007669"/>
    <property type="project" value="InterPro"/>
</dbReference>
<dbReference type="PRINTS" id="PR01711">
    <property type="entry name" value="AIREGULATOR"/>
</dbReference>
<protein>
    <recommendedName>
        <fullName evidence="1">HSR domain-containing protein</fullName>
    </recommendedName>
</protein>
<keyword evidence="3" id="KW-1185">Reference proteome</keyword>
<dbReference type="PANTHER" id="PTHR46386:SF11">
    <property type="entry name" value="AUTOIMMUNE REGULATOR"/>
    <property type="match status" value="1"/>
</dbReference>
<dbReference type="InterPro" id="IPR008087">
    <property type="entry name" value="AIRE"/>
</dbReference>
<dbReference type="Ensembl" id="ENSNPET00000022477.1">
    <property type="protein sequence ID" value="ENSNPEP00000021920.1"/>
    <property type="gene ID" value="ENSNPEG00000016252.1"/>
</dbReference>
<dbReference type="Pfam" id="PF03172">
    <property type="entry name" value="HSR"/>
    <property type="match status" value="1"/>
</dbReference>
<reference evidence="2" key="1">
    <citation type="submission" date="2025-08" db="UniProtKB">
        <authorList>
            <consortium name="Ensembl"/>
        </authorList>
    </citation>
    <scope>IDENTIFICATION</scope>
</reference>
<evidence type="ECO:0000313" key="2">
    <source>
        <dbReference type="Ensembl" id="ENSNPEP00000021920.1"/>
    </source>
</evidence>
<name>A0A8C7A4W5_NOTPE</name>
<dbReference type="AlphaFoldDB" id="A0A8C7A4W5"/>
<feature type="domain" description="HSR" evidence="1">
    <location>
        <begin position="1"/>
        <end position="108"/>
    </location>
</feature>
<proteinExistence type="predicted"/>
<dbReference type="InterPro" id="IPR004865">
    <property type="entry name" value="HSR_dom"/>
</dbReference>
<dbReference type="GO" id="GO:0005634">
    <property type="term" value="C:nucleus"/>
    <property type="evidence" value="ECO:0007669"/>
    <property type="project" value="InterPro"/>
</dbReference>
<dbReference type="GO" id="GO:0045182">
    <property type="term" value="F:translation regulator activity"/>
    <property type="evidence" value="ECO:0007669"/>
    <property type="project" value="InterPro"/>
</dbReference>
<reference evidence="2" key="2">
    <citation type="submission" date="2025-09" db="UniProtKB">
        <authorList>
            <consortium name="Ensembl"/>
        </authorList>
    </citation>
    <scope>IDENTIFICATION</scope>
</reference>
<dbReference type="GO" id="GO:0006959">
    <property type="term" value="P:humoral immune response"/>
    <property type="evidence" value="ECO:0007669"/>
    <property type="project" value="InterPro"/>
</dbReference>
<dbReference type="GO" id="GO:0000981">
    <property type="term" value="F:DNA-binding transcription factor activity, RNA polymerase II-specific"/>
    <property type="evidence" value="ECO:0007669"/>
    <property type="project" value="TreeGrafter"/>
</dbReference>
<evidence type="ECO:0000259" key="1">
    <source>
        <dbReference type="PROSITE" id="PS51414"/>
    </source>
</evidence>